<evidence type="ECO:0000313" key="3">
    <source>
        <dbReference type="EMBL" id="SHJ42824.1"/>
    </source>
</evidence>
<feature type="domain" description="Cupin type-2" evidence="2">
    <location>
        <begin position="40"/>
        <end position="108"/>
    </location>
</feature>
<dbReference type="Pfam" id="PF07883">
    <property type="entry name" value="Cupin_2"/>
    <property type="match status" value="1"/>
</dbReference>
<dbReference type="RefSeq" id="WP_073110921.1">
    <property type="nucleotide sequence ID" value="NZ_FQYN01000006.1"/>
</dbReference>
<dbReference type="AlphaFoldDB" id="A0A1M6J826"/>
<protein>
    <submittedName>
        <fullName evidence="3">Cupin domain-containing protein</fullName>
    </submittedName>
</protein>
<dbReference type="InterPro" id="IPR053146">
    <property type="entry name" value="QDO-like"/>
</dbReference>
<name>A0A1M6J826_9BACT</name>
<organism evidence="3 4">
    <name type="scientific">Hymenobacter daecheongensis DSM 21074</name>
    <dbReference type="NCBI Taxonomy" id="1121955"/>
    <lineage>
        <taxon>Bacteria</taxon>
        <taxon>Pseudomonadati</taxon>
        <taxon>Bacteroidota</taxon>
        <taxon>Cytophagia</taxon>
        <taxon>Cytophagales</taxon>
        <taxon>Hymenobacteraceae</taxon>
        <taxon>Hymenobacter</taxon>
    </lineage>
</organism>
<dbReference type="SUPFAM" id="SSF51182">
    <property type="entry name" value="RmlC-like cupins"/>
    <property type="match status" value="1"/>
</dbReference>
<reference evidence="3 4" key="1">
    <citation type="submission" date="2016-11" db="EMBL/GenBank/DDBJ databases">
        <authorList>
            <person name="Jaros S."/>
            <person name="Januszkiewicz K."/>
            <person name="Wedrychowicz H."/>
        </authorList>
    </citation>
    <scope>NUCLEOTIDE SEQUENCE [LARGE SCALE GENOMIC DNA]</scope>
    <source>
        <strain evidence="3 4">DSM 21074</strain>
    </source>
</reference>
<keyword evidence="4" id="KW-1185">Reference proteome</keyword>
<dbReference type="Gene3D" id="2.60.120.10">
    <property type="entry name" value="Jelly Rolls"/>
    <property type="match status" value="1"/>
</dbReference>
<dbReference type="InterPro" id="IPR013096">
    <property type="entry name" value="Cupin_2"/>
</dbReference>
<dbReference type="EMBL" id="FQYN01000006">
    <property type="protein sequence ID" value="SHJ42824.1"/>
    <property type="molecule type" value="Genomic_DNA"/>
</dbReference>
<evidence type="ECO:0000256" key="1">
    <source>
        <dbReference type="SAM" id="MobiDB-lite"/>
    </source>
</evidence>
<dbReference type="OrthoDB" id="1423961at2"/>
<dbReference type="PANTHER" id="PTHR36440">
    <property type="entry name" value="PUTATIVE (AFU_ORTHOLOGUE AFUA_8G07350)-RELATED"/>
    <property type="match status" value="1"/>
</dbReference>
<gene>
    <name evidence="3" type="ORF">SAMN02745146_3136</name>
</gene>
<accession>A0A1M6J826</accession>
<dbReference type="InterPro" id="IPR011051">
    <property type="entry name" value="RmlC_Cupin_sf"/>
</dbReference>
<dbReference type="PANTHER" id="PTHR36440:SF1">
    <property type="entry name" value="PUTATIVE (AFU_ORTHOLOGUE AFUA_8G07350)-RELATED"/>
    <property type="match status" value="1"/>
</dbReference>
<dbReference type="Proteomes" id="UP000184418">
    <property type="component" value="Unassembled WGS sequence"/>
</dbReference>
<dbReference type="InterPro" id="IPR014710">
    <property type="entry name" value="RmlC-like_jellyroll"/>
</dbReference>
<feature type="region of interest" description="Disordered" evidence="1">
    <location>
        <begin position="159"/>
        <end position="181"/>
    </location>
</feature>
<sequence length="181" mass="19752">METPAFLCRPQPLTTRAIPGGLYTFLARGSQTQQRFALAVIRIQAGAEPPAHCHVREDETFYLQRGRVRFRVGDNTLEARPGDCVYLPKGVPHAFEVTTPDAEMLIWISPAGFDEWLWTNSAPAPDGQALPLPQGPPPPEVIAEFVRTLADYGVELLPPGAPLGRQPTPATELLPHQAGRG</sequence>
<dbReference type="STRING" id="1121955.SAMN02745146_3136"/>
<proteinExistence type="predicted"/>
<evidence type="ECO:0000259" key="2">
    <source>
        <dbReference type="Pfam" id="PF07883"/>
    </source>
</evidence>
<evidence type="ECO:0000313" key="4">
    <source>
        <dbReference type="Proteomes" id="UP000184418"/>
    </source>
</evidence>